<sequence>MRMPRGRPQRKFETALLVVCLITCNWLIFGSKRVEAFASRRMLLQACPCEEFYVVKAGETLHSVSAKCNAPFILIDNPQIEEGDDIEEGAVLRLDCSQKYL</sequence>
<reference evidence="2" key="1">
    <citation type="journal article" date="2024" name="Proc. Natl. Acad. Sci. U.S.A.">
        <title>Extraordinary preservation of gene collinearity over three hundred million years revealed in homosporous lycophytes.</title>
        <authorList>
            <person name="Li C."/>
            <person name="Wickell D."/>
            <person name="Kuo L.Y."/>
            <person name="Chen X."/>
            <person name="Nie B."/>
            <person name="Liao X."/>
            <person name="Peng D."/>
            <person name="Ji J."/>
            <person name="Jenkins J."/>
            <person name="Williams M."/>
            <person name="Shu S."/>
            <person name="Plott C."/>
            <person name="Barry K."/>
            <person name="Rajasekar S."/>
            <person name="Grimwood J."/>
            <person name="Han X."/>
            <person name="Sun S."/>
            <person name="Hou Z."/>
            <person name="He W."/>
            <person name="Dai G."/>
            <person name="Sun C."/>
            <person name="Schmutz J."/>
            <person name="Leebens-Mack J.H."/>
            <person name="Li F.W."/>
            <person name="Wang L."/>
        </authorList>
    </citation>
    <scope>NUCLEOTIDE SEQUENCE [LARGE SCALE GENOMIC DNA]</scope>
    <source>
        <strain evidence="2">cv. PW_Plant_1</strain>
    </source>
</reference>
<name>A0ACC2DC68_DIPCM</name>
<keyword evidence="2" id="KW-1185">Reference proteome</keyword>
<gene>
    <name evidence="1" type="ORF">O6H91_06G034100</name>
</gene>
<organism evidence="1 2">
    <name type="scientific">Diphasiastrum complanatum</name>
    <name type="common">Issler's clubmoss</name>
    <name type="synonym">Lycopodium complanatum</name>
    <dbReference type="NCBI Taxonomy" id="34168"/>
    <lineage>
        <taxon>Eukaryota</taxon>
        <taxon>Viridiplantae</taxon>
        <taxon>Streptophyta</taxon>
        <taxon>Embryophyta</taxon>
        <taxon>Tracheophyta</taxon>
        <taxon>Lycopodiopsida</taxon>
        <taxon>Lycopodiales</taxon>
        <taxon>Lycopodiaceae</taxon>
        <taxon>Lycopodioideae</taxon>
        <taxon>Diphasiastrum</taxon>
    </lineage>
</organism>
<accession>A0ACC2DC68</accession>
<proteinExistence type="predicted"/>
<comment type="caution">
    <text evidence="1">The sequence shown here is derived from an EMBL/GenBank/DDBJ whole genome shotgun (WGS) entry which is preliminary data.</text>
</comment>
<evidence type="ECO:0000313" key="2">
    <source>
        <dbReference type="Proteomes" id="UP001162992"/>
    </source>
</evidence>
<protein>
    <submittedName>
        <fullName evidence="1">Uncharacterized protein</fullName>
    </submittedName>
</protein>
<dbReference type="Proteomes" id="UP001162992">
    <property type="component" value="Chromosome 6"/>
</dbReference>
<dbReference type="EMBL" id="CM055097">
    <property type="protein sequence ID" value="KAJ7551909.1"/>
    <property type="molecule type" value="Genomic_DNA"/>
</dbReference>
<evidence type="ECO:0000313" key="1">
    <source>
        <dbReference type="EMBL" id="KAJ7551909.1"/>
    </source>
</evidence>